<dbReference type="AlphaFoldDB" id="A0A286E4C0"/>
<evidence type="ECO:0000313" key="2">
    <source>
        <dbReference type="EMBL" id="SOD65746.1"/>
    </source>
</evidence>
<accession>A0A286E4C0</accession>
<dbReference type="Proteomes" id="UP000219669">
    <property type="component" value="Unassembled WGS sequence"/>
</dbReference>
<dbReference type="Gene3D" id="1.20.120.1060">
    <property type="match status" value="1"/>
</dbReference>
<gene>
    <name evidence="2" type="ORF">SAMN02746062_00407</name>
</gene>
<feature type="domain" description="HEPN-like integron" evidence="1">
    <location>
        <begin position="11"/>
        <end position="161"/>
    </location>
</feature>
<evidence type="ECO:0000313" key="3">
    <source>
        <dbReference type="Proteomes" id="UP000219669"/>
    </source>
</evidence>
<dbReference type="RefSeq" id="WP_097113491.1">
    <property type="nucleotide sequence ID" value="NZ_CP083931.1"/>
</dbReference>
<protein>
    <recommendedName>
        <fullName evidence="1">HEPN-like integron domain-containing protein</fullName>
    </recommendedName>
</protein>
<dbReference type="InterPro" id="IPR041323">
    <property type="entry name" value="HEPN-like_int"/>
</dbReference>
<organism evidence="2 3">
    <name type="scientific">Alysiella filiformis DSM 16848</name>
    <dbReference type="NCBI Taxonomy" id="1120981"/>
    <lineage>
        <taxon>Bacteria</taxon>
        <taxon>Pseudomonadati</taxon>
        <taxon>Pseudomonadota</taxon>
        <taxon>Betaproteobacteria</taxon>
        <taxon>Neisseriales</taxon>
        <taxon>Neisseriaceae</taxon>
        <taxon>Alysiella</taxon>
    </lineage>
</organism>
<keyword evidence="3" id="KW-1185">Reference proteome</keyword>
<proteinExistence type="predicted"/>
<reference evidence="2 3" key="1">
    <citation type="submission" date="2017-09" db="EMBL/GenBank/DDBJ databases">
        <authorList>
            <person name="Ehlers B."/>
            <person name="Leendertz F.H."/>
        </authorList>
    </citation>
    <scope>NUCLEOTIDE SEQUENCE [LARGE SCALE GENOMIC DNA]</scope>
    <source>
        <strain evidence="2 3">DSM 16848</strain>
    </source>
</reference>
<sequence>MNEQSVLTKEDKNTLLKMYFYFQYTAIEIQSAVNLLYMLEQFIEGKPYKEMIANEMLVLAPSQGSLNAYVTLSRVAFHNLIINIFKLGELIEKKQGILTHLPEFNKSVNEFRKIFFTQDLRLYRNTYVAHHSDKNKDKSDNFLNYEELIQTFCKIIGVDLSIFNKDIQTFFPFLLKYGENFFSKNPKGTEIHSIVFNSASEFQKVLGVEKLNRKHTFS</sequence>
<name>A0A286E4C0_9NEIS</name>
<dbReference type="EMBL" id="OCNF01000002">
    <property type="protein sequence ID" value="SOD65746.1"/>
    <property type="molecule type" value="Genomic_DNA"/>
</dbReference>
<dbReference type="Pfam" id="PF18867">
    <property type="entry name" value="HEPN-like_int"/>
    <property type="match status" value="1"/>
</dbReference>
<evidence type="ECO:0000259" key="1">
    <source>
        <dbReference type="Pfam" id="PF18867"/>
    </source>
</evidence>